<name>A0AAE3ZWU3_9ACTN</name>
<dbReference type="EMBL" id="JAVDYC010000001">
    <property type="protein sequence ID" value="MDR7327529.1"/>
    <property type="molecule type" value="Genomic_DNA"/>
</dbReference>
<reference evidence="1 2" key="1">
    <citation type="submission" date="2023-07" db="EMBL/GenBank/DDBJ databases">
        <title>Sequencing the genomes of 1000 actinobacteria strains.</title>
        <authorList>
            <person name="Klenk H.-P."/>
        </authorList>
    </citation>
    <scope>NUCLEOTIDE SEQUENCE [LARGE SCALE GENOMIC DNA]</scope>
    <source>
        <strain evidence="1 2">DSM 44711</strain>
    </source>
</reference>
<proteinExistence type="predicted"/>
<sequence>MTDNAARALRRMTNTDVYPNAGLSIRKVNDNRFSLSVVPAPADSDIAVPGVNVYMDRSAAAALENARLDANANADLASQMLLSRPH</sequence>
<keyword evidence="2" id="KW-1185">Reference proteome</keyword>
<accession>A0AAE3ZWU3</accession>
<dbReference type="Proteomes" id="UP001183629">
    <property type="component" value="Unassembled WGS sequence"/>
</dbReference>
<protein>
    <submittedName>
        <fullName evidence="1">Fe-S cluster assembly iron-binding protein IscA</fullName>
    </submittedName>
</protein>
<organism evidence="1 2">
    <name type="scientific">Catenuloplanes niger</name>
    <dbReference type="NCBI Taxonomy" id="587534"/>
    <lineage>
        <taxon>Bacteria</taxon>
        <taxon>Bacillati</taxon>
        <taxon>Actinomycetota</taxon>
        <taxon>Actinomycetes</taxon>
        <taxon>Micromonosporales</taxon>
        <taxon>Micromonosporaceae</taxon>
        <taxon>Catenuloplanes</taxon>
    </lineage>
</organism>
<dbReference type="RefSeq" id="WP_310424913.1">
    <property type="nucleotide sequence ID" value="NZ_JAVDYC010000001.1"/>
</dbReference>
<evidence type="ECO:0000313" key="2">
    <source>
        <dbReference type="Proteomes" id="UP001183629"/>
    </source>
</evidence>
<dbReference type="AlphaFoldDB" id="A0AAE3ZWU3"/>
<comment type="caution">
    <text evidence="1">The sequence shown here is derived from an EMBL/GenBank/DDBJ whole genome shotgun (WGS) entry which is preliminary data.</text>
</comment>
<gene>
    <name evidence="1" type="ORF">J2S44_007779</name>
</gene>
<evidence type="ECO:0000313" key="1">
    <source>
        <dbReference type="EMBL" id="MDR7327529.1"/>
    </source>
</evidence>